<dbReference type="Proteomes" id="UP000235116">
    <property type="component" value="Chromosome"/>
</dbReference>
<proteinExistence type="predicted"/>
<dbReference type="RefSeq" id="WP_101895304.1">
    <property type="nucleotide sequence ID" value="NZ_CP022684.1"/>
</dbReference>
<accession>A0A2K9LNH8</accession>
<feature type="transmembrane region" description="Helical" evidence="2">
    <location>
        <begin position="219"/>
        <end position="236"/>
    </location>
</feature>
<feature type="compositionally biased region" description="Polar residues" evidence="1">
    <location>
        <begin position="246"/>
        <end position="262"/>
    </location>
</feature>
<dbReference type="EMBL" id="CP022684">
    <property type="protein sequence ID" value="AUM13929.1"/>
    <property type="molecule type" value="Genomic_DNA"/>
</dbReference>
<keyword evidence="2" id="KW-0472">Membrane</keyword>
<keyword evidence="2" id="KW-1133">Transmembrane helix</keyword>
<keyword evidence="4" id="KW-1185">Reference proteome</keyword>
<keyword evidence="2" id="KW-0812">Transmembrane</keyword>
<evidence type="ECO:0000256" key="2">
    <source>
        <dbReference type="SAM" id="Phobius"/>
    </source>
</evidence>
<protein>
    <submittedName>
        <fullName evidence="3">Uncharacterized protein</fullName>
    </submittedName>
</protein>
<dbReference type="AlphaFoldDB" id="A0A2K9LNH8"/>
<feature type="region of interest" description="Disordered" evidence="1">
    <location>
        <begin position="187"/>
        <end position="213"/>
    </location>
</feature>
<sequence>MSSRVLSAYFDDFRKGKKQREELRRFMEDAIGKEPMRRGHFMGWLDQAQYEHPIPVTEFLLLRKEIEATLDNDDQTRIDQPVEPIITSPDADTLVAGDEEATIVAPSMHAHQDDATEVSLGSQPSDMARLHDVPTLIGTTAVDDSAEFSAEPADHPSDSAAAEEHDATMITSAEEVRAMTMPSVVTSINQDQQPTPHRPSTASNRMDHKPSRSFNPPNWMWLAGALILGAMVLGYWGTRPMATVITEDNNPASNEPTQQSITPEPAPNPEPVFSESAVNETEFNAPTVEAEPAPQAPATTEPEAASQPSPLTADLSAADALTLLKERADQGLLLPLEDPGNAHEVLRFMQAEYPLEPELSEARVYLKDIYVAASKKAQGRAEWDDSQLLLDAAFEVLSPASR</sequence>
<feature type="region of interest" description="Disordered" evidence="1">
    <location>
        <begin position="246"/>
        <end position="273"/>
    </location>
</feature>
<evidence type="ECO:0000313" key="4">
    <source>
        <dbReference type="Proteomes" id="UP000235116"/>
    </source>
</evidence>
<reference evidence="4" key="1">
    <citation type="submission" date="2017-08" db="EMBL/GenBank/DDBJ databases">
        <title>Direct submision.</title>
        <authorList>
            <person name="Kim S.-J."/>
            <person name="Rhee S.-K."/>
        </authorList>
    </citation>
    <scope>NUCLEOTIDE SEQUENCE [LARGE SCALE GENOMIC DNA]</scope>
    <source>
        <strain evidence="4">GI5</strain>
    </source>
</reference>
<gene>
    <name evidence="3" type="ORF">Kalk_16510</name>
</gene>
<organism evidence="3 4">
    <name type="scientific">Ketobacter alkanivorans</name>
    <dbReference type="NCBI Taxonomy" id="1917421"/>
    <lineage>
        <taxon>Bacteria</taxon>
        <taxon>Pseudomonadati</taxon>
        <taxon>Pseudomonadota</taxon>
        <taxon>Gammaproteobacteria</taxon>
        <taxon>Pseudomonadales</taxon>
        <taxon>Ketobacteraceae</taxon>
        <taxon>Ketobacter</taxon>
    </lineage>
</organism>
<evidence type="ECO:0000313" key="3">
    <source>
        <dbReference type="EMBL" id="AUM13929.1"/>
    </source>
</evidence>
<dbReference type="KEGG" id="kak:Kalk_16510"/>
<feature type="region of interest" description="Disordered" evidence="1">
    <location>
        <begin position="287"/>
        <end position="311"/>
    </location>
</feature>
<feature type="compositionally biased region" description="Polar residues" evidence="1">
    <location>
        <begin position="187"/>
        <end position="204"/>
    </location>
</feature>
<name>A0A2K9LNH8_9GAMM</name>
<evidence type="ECO:0000256" key="1">
    <source>
        <dbReference type="SAM" id="MobiDB-lite"/>
    </source>
</evidence>